<evidence type="ECO:0000313" key="3">
    <source>
        <dbReference type="EMBL" id="MFC6356626.1"/>
    </source>
</evidence>
<sequence length="555" mass="58592">MTNTMGIFAGAVVGLGLLTAQAAPPASAETTPTGITYYVDSAGGDDARDGRSEGSAWASLAKVNATTFASGDAILFRSGASWTGQLHPKGSGEEGRPITIGKYGQGAAPKLEGHGNVESVVYLFNQQHWDIGYLEVTNRGTASATAPRRGVHILGQDYQVGASTNLSKVSTLKGIRIHDLDIHDVNGEDKKDGDGSAGIQVSVKVPGMNAQGIPPTNTVRQRTSYDSVTIENNVIDKVSRSGIITWTDWQNRAELGDGLGYGESSITPFTPMTNVVIRGNRLTQIGGDGIVPHQTVDALVERNTIAGFNVTSQGYNVGMWTWNGDRTLYQFNEVSGGKTTMDGNAFDFDHGSRGVIYQYNYSHDNEGGTLLLCADGRATGGGIYDGVFRYNVSQNDRHQLFSVCGGANLYNMKVYNNTFYIAPGLSTKVFQAGGGANQVAFNNNIFYNLGSGGYAAKPSWTYDHNVYFGNNTPSTSVIPDANGSTADPLLENPGNATGIGDLNGYRLTTGSPALRSGVVVTGPGAKDLWGHPANPARPNRGAHAGPGTHPSPRKG</sequence>
<dbReference type="Gene3D" id="2.160.20.10">
    <property type="entry name" value="Single-stranded right-handed beta-helix, Pectin lyase-like"/>
    <property type="match status" value="1"/>
</dbReference>
<evidence type="ECO:0000256" key="1">
    <source>
        <dbReference type="SAM" id="MobiDB-lite"/>
    </source>
</evidence>
<feature type="signal peptide" evidence="2">
    <location>
        <begin position="1"/>
        <end position="22"/>
    </location>
</feature>
<dbReference type="SMART" id="SM00710">
    <property type="entry name" value="PbH1"/>
    <property type="match status" value="6"/>
</dbReference>
<name>A0ABW1VHX2_9MICO</name>
<organism evidence="3 4">
    <name type="scientific">Luethyella okanaganae</name>
    <dbReference type="NCBI Taxonomy" id="69372"/>
    <lineage>
        <taxon>Bacteria</taxon>
        <taxon>Bacillati</taxon>
        <taxon>Actinomycetota</taxon>
        <taxon>Actinomycetes</taxon>
        <taxon>Micrococcales</taxon>
        <taxon>Microbacteriaceae</taxon>
        <taxon>Luethyella</taxon>
    </lineage>
</organism>
<feature type="region of interest" description="Disordered" evidence="1">
    <location>
        <begin position="525"/>
        <end position="555"/>
    </location>
</feature>
<feature type="chain" id="PRO_5047107895" description="Right handed beta helix domain-containing protein" evidence="2">
    <location>
        <begin position="23"/>
        <end position="555"/>
    </location>
</feature>
<evidence type="ECO:0008006" key="5">
    <source>
        <dbReference type="Google" id="ProtNLM"/>
    </source>
</evidence>
<keyword evidence="2" id="KW-0732">Signal</keyword>
<keyword evidence="4" id="KW-1185">Reference proteome</keyword>
<evidence type="ECO:0000313" key="4">
    <source>
        <dbReference type="Proteomes" id="UP001596306"/>
    </source>
</evidence>
<dbReference type="InterPro" id="IPR011050">
    <property type="entry name" value="Pectin_lyase_fold/virulence"/>
</dbReference>
<accession>A0ABW1VHX2</accession>
<dbReference type="Proteomes" id="UP001596306">
    <property type="component" value="Unassembled WGS sequence"/>
</dbReference>
<dbReference type="SUPFAM" id="SSF51126">
    <property type="entry name" value="Pectin lyase-like"/>
    <property type="match status" value="1"/>
</dbReference>
<dbReference type="InterPro" id="IPR006626">
    <property type="entry name" value="PbH1"/>
</dbReference>
<dbReference type="RefSeq" id="WP_386731313.1">
    <property type="nucleotide sequence ID" value="NZ_JBHSTP010000002.1"/>
</dbReference>
<reference evidence="4" key="1">
    <citation type="journal article" date="2019" name="Int. J. Syst. Evol. Microbiol.">
        <title>The Global Catalogue of Microorganisms (GCM) 10K type strain sequencing project: providing services to taxonomists for standard genome sequencing and annotation.</title>
        <authorList>
            <consortium name="The Broad Institute Genomics Platform"/>
            <consortium name="The Broad Institute Genome Sequencing Center for Infectious Disease"/>
            <person name="Wu L."/>
            <person name="Ma J."/>
        </authorList>
    </citation>
    <scope>NUCLEOTIDE SEQUENCE [LARGE SCALE GENOMIC DNA]</scope>
    <source>
        <strain evidence="4">CCUG 43304</strain>
    </source>
</reference>
<dbReference type="EMBL" id="JBHSTP010000002">
    <property type="protein sequence ID" value="MFC6356626.1"/>
    <property type="molecule type" value="Genomic_DNA"/>
</dbReference>
<protein>
    <recommendedName>
        <fullName evidence="5">Right handed beta helix domain-containing protein</fullName>
    </recommendedName>
</protein>
<gene>
    <name evidence="3" type="ORF">ACFQB0_10960</name>
</gene>
<evidence type="ECO:0000256" key="2">
    <source>
        <dbReference type="SAM" id="SignalP"/>
    </source>
</evidence>
<dbReference type="InterPro" id="IPR012334">
    <property type="entry name" value="Pectin_lyas_fold"/>
</dbReference>
<proteinExistence type="predicted"/>
<comment type="caution">
    <text evidence="3">The sequence shown here is derived from an EMBL/GenBank/DDBJ whole genome shotgun (WGS) entry which is preliminary data.</text>
</comment>